<dbReference type="Gene3D" id="1.10.1040.10">
    <property type="entry name" value="N-(1-d-carboxylethyl)-l-norvaline Dehydrogenase, domain 2"/>
    <property type="match status" value="1"/>
</dbReference>
<dbReference type="GO" id="GO:0005829">
    <property type="term" value="C:cytosol"/>
    <property type="evidence" value="ECO:0007669"/>
    <property type="project" value="TreeGrafter"/>
</dbReference>
<feature type="compositionally biased region" description="Basic and acidic residues" evidence="4">
    <location>
        <begin position="190"/>
        <end position="204"/>
    </location>
</feature>
<dbReference type="InterPro" id="IPR008927">
    <property type="entry name" value="6-PGluconate_DH-like_C_sf"/>
</dbReference>
<dbReference type="InterPro" id="IPR013328">
    <property type="entry name" value="6PGD_dom2"/>
</dbReference>
<dbReference type="InterPro" id="IPR000669">
    <property type="entry name" value="Mannitol_DH"/>
</dbReference>
<feature type="region of interest" description="Disordered" evidence="4">
    <location>
        <begin position="285"/>
        <end position="312"/>
    </location>
</feature>
<dbReference type="Proteomes" id="UP000054988">
    <property type="component" value="Unassembled WGS sequence"/>
</dbReference>
<dbReference type="PRINTS" id="PR00084">
    <property type="entry name" value="MTLDHDRGNASE"/>
</dbReference>
<dbReference type="SUPFAM" id="SSF51735">
    <property type="entry name" value="NAD(P)-binding Rossmann-fold domains"/>
    <property type="match status" value="1"/>
</dbReference>
<keyword evidence="5" id="KW-0472">Membrane</keyword>
<dbReference type="EMBL" id="LATX01002437">
    <property type="protein sequence ID" value="KTB29281.1"/>
    <property type="molecule type" value="Genomic_DNA"/>
</dbReference>
<proteinExistence type="inferred from homology"/>
<dbReference type="InterPro" id="IPR036291">
    <property type="entry name" value="NAD(P)-bd_dom_sf"/>
</dbReference>
<comment type="caution">
    <text evidence="8">The sequence shown here is derived from an EMBL/GenBank/DDBJ whole genome shotgun (WGS) entry which is preliminary data.</text>
</comment>
<protein>
    <recommendedName>
        <fullName evidence="10">Mannitol-1-phosphate 5-dehydrogenase</fullName>
    </recommendedName>
</protein>
<dbReference type="Gene3D" id="3.40.50.720">
    <property type="entry name" value="NAD(P)-binding Rossmann-like Domain"/>
    <property type="match status" value="1"/>
</dbReference>
<feature type="transmembrane region" description="Helical" evidence="5">
    <location>
        <begin position="12"/>
        <end position="34"/>
    </location>
</feature>
<feature type="transmembrane region" description="Helical" evidence="5">
    <location>
        <begin position="46"/>
        <end position="66"/>
    </location>
</feature>
<organism evidence="8 9">
    <name type="scientific">Moniliophthora roreri</name>
    <name type="common">Frosty pod rot fungus</name>
    <name type="synonym">Monilia roreri</name>
    <dbReference type="NCBI Taxonomy" id="221103"/>
    <lineage>
        <taxon>Eukaryota</taxon>
        <taxon>Fungi</taxon>
        <taxon>Dikarya</taxon>
        <taxon>Basidiomycota</taxon>
        <taxon>Agaricomycotina</taxon>
        <taxon>Agaricomycetes</taxon>
        <taxon>Agaricomycetidae</taxon>
        <taxon>Agaricales</taxon>
        <taxon>Marasmiineae</taxon>
        <taxon>Marasmiaceae</taxon>
        <taxon>Moniliophthora</taxon>
    </lineage>
</organism>
<sequence>MIFFTYRIRCDAWYKVIAILAVLGRASVIVVFTARTYAVYGQNRYILAYLIALGLATVITDTMHVPGQKCHDSTKTPVGVLLRSLLTIVFETSSALLITIRTIKAFKAYGPLGTKKSNILYLIFEEGLTYFCIISIFTIATFVLKLRAPPGFFQDILNAFTLPLSGILTARFILHLKVWKEKESFKMTGRDEEGNDYHPHEHIDPQSSHLPRPPPAMLHISSHNEVSTLAGETNFRKYSHASPSSPQSVSDSSTLVSSPWTQQDSEFGDDPMVSMAKAEKFDKHGSGAGSSFWMDESAPVTSGGRRGSEGQRGEKPIALQFGAGNIGRGFIGAVLSQAGFHVVFADVQEPIVNEINKNGQYDLHILEGRPKIETVKDISAVLSTNLQAFEDIAKGQLTIITTAVGPNILPRLAKPIAQIIRTRMAENRGPINIVACENAQRASHVLRDAVDQELSDQEREYARDNIGYAVCSVDRIVPPYDTENLLDVGVEPFYEWIVDANSLKKTDPDVQIPGMKATDNLDAYVQRKLFTLNTGHAITAFLGALPSAQPSAASSKSSLSLLSMTSASSSGRSTPTGAKIPSHPTILEAINSNAIRDIVSQALHESGEALIRKHGFTKEQHEEYISKILARFANPNMQDEVARVGREPLRKLKKGDRFLGPIEMCREMGLPRDALLIGVASALLFNPKRRTKSRTSSRGSLTVLAAQRPVINGRPQMLAAPVWEEEWEWEEEEADEQAKAVYEMIAEKGVVGVLRELTAWEEDDEDLKKVVRAYETLFKEGIDGVAGYFQGLKN</sequence>
<reference evidence="8 9" key="1">
    <citation type="submission" date="2015-12" db="EMBL/GenBank/DDBJ databases">
        <title>Draft genome sequence of Moniliophthora roreri, the causal agent of frosty pod rot of cacao.</title>
        <authorList>
            <person name="Aime M.C."/>
            <person name="Diaz-Valderrama J.R."/>
            <person name="Kijpornyongpan T."/>
            <person name="Phillips-Mora W."/>
        </authorList>
    </citation>
    <scope>NUCLEOTIDE SEQUENCE [LARGE SCALE GENOMIC DNA]</scope>
    <source>
        <strain evidence="8 9">MCA 2952</strain>
    </source>
</reference>
<evidence type="ECO:0000256" key="2">
    <source>
        <dbReference type="ARBA" id="ARBA00023002"/>
    </source>
</evidence>
<dbReference type="Pfam" id="PF01232">
    <property type="entry name" value="Mannitol_dh"/>
    <property type="match status" value="1"/>
</dbReference>
<feature type="domain" description="Mannitol dehydrogenase C-terminal" evidence="7">
    <location>
        <begin position="583"/>
        <end position="695"/>
    </location>
</feature>
<comment type="similarity">
    <text evidence="1">Belongs to the mannitol dehydrogenase family.</text>
</comment>
<feature type="transmembrane region" description="Helical" evidence="5">
    <location>
        <begin position="119"/>
        <end position="144"/>
    </location>
</feature>
<feature type="region of interest" description="Disordered" evidence="4">
    <location>
        <begin position="237"/>
        <end position="270"/>
    </location>
</feature>
<evidence type="ECO:0000313" key="9">
    <source>
        <dbReference type="Proteomes" id="UP000054988"/>
    </source>
</evidence>
<dbReference type="InterPro" id="IPR013118">
    <property type="entry name" value="Mannitol_DH_C"/>
</dbReference>
<keyword evidence="5" id="KW-0812">Transmembrane</keyword>
<dbReference type="AlphaFoldDB" id="A0A0W0EZ31"/>
<keyword evidence="2" id="KW-0560">Oxidoreductase</keyword>
<evidence type="ECO:0000256" key="5">
    <source>
        <dbReference type="SAM" id="Phobius"/>
    </source>
</evidence>
<dbReference type="GO" id="GO:0019592">
    <property type="term" value="P:mannitol catabolic process"/>
    <property type="evidence" value="ECO:0007669"/>
    <property type="project" value="TreeGrafter"/>
</dbReference>
<evidence type="ECO:0000313" key="8">
    <source>
        <dbReference type="EMBL" id="KTB29281.1"/>
    </source>
</evidence>
<evidence type="ECO:0008006" key="10">
    <source>
        <dbReference type="Google" id="ProtNLM"/>
    </source>
</evidence>
<dbReference type="Pfam" id="PF08125">
    <property type="entry name" value="Mannitol_dh_C"/>
    <property type="match status" value="1"/>
</dbReference>
<evidence type="ECO:0000256" key="1">
    <source>
        <dbReference type="ARBA" id="ARBA00006541"/>
    </source>
</evidence>
<gene>
    <name evidence="8" type="ORF">WG66_18135</name>
</gene>
<feature type="region of interest" description="Disordered" evidence="4">
    <location>
        <begin position="190"/>
        <end position="218"/>
    </location>
</feature>
<feature type="domain" description="Mannitol dehydrogenase N-terminal" evidence="6">
    <location>
        <begin position="318"/>
        <end position="510"/>
    </location>
</feature>
<dbReference type="SUPFAM" id="SSF48179">
    <property type="entry name" value="6-phosphogluconate dehydrogenase C-terminal domain-like"/>
    <property type="match status" value="1"/>
</dbReference>
<feature type="transmembrane region" description="Helical" evidence="5">
    <location>
        <begin position="156"/>
        <end position="174"/>
    </location>
</feature>
<evidence type="ECO:0000259" key="6">
    <source>
        <dbReference type="Pfam" id="PF01232"/>
    </source>
</evidence>
<accession>A0A0W0EZ31</accession>
<evidence type="ECO:0000256" key="4">
    <source>
        <dbReference type="SAM" id="MobiDB-lite"/>
    </source>
</evidence>
<dbReference type="GO" id="GO:0008926">
    <property type="term" value="F:mannitol-1-phosphate 5-dehydrogenase activity"/>
    <property type="evidence" value="ECO:0007669"/>
    <property type="project" value="TreeGrafter"/>
</dbReference>
<feature type="transmembrane region" description="Helical" evidence="5">
    <location>
        <begin position="78"/>
        <end position="98"/>
    </location>
</feature>
<keyword evidence="3" id="KW-0520">NAD</keyword>
<name>A0A0W0EZ31_MONRR</name>
<dbReference type="InterPro" id="IPR013131">
    <property type="entry name" value="Mannitol_DH_N"/>
</dbReference>
<evidence type="ECO:0000259" key="7">
    <source>
        <dbReference type="Pfam" id="PF08125"/>
    </source>
</evidence>
<dbReference type="PANTHER" id="PTHR30524">
    <property type="entry name" value="MANNITOL-1-PHOSPHATE 5-DEHYDROGENASE"/>
    <property type="match status" value="1"/>
</dbReference>
<feature type="compositionally biased region" description="Low complexity" evidence="4">
    <location>
        <begin position="240"/>
        <end position="259"/>
    </location>
</feature>
<evidence type="ECO:0000256" key="3">
    <source>
        <dbReference type="ARBA" id="ARBA00023027"/>
    </source>
</evidence>
<dbReference type="PANTHER" id="PTHR30524:SF0">
    <property type="entry name" value="ALTRONATE OXIDOREDUCTASE-RELATED"/>
    <property type="match status" value="1"/>
</dbReference>
<keyword evidence="5" id="KW-1133">Transmembrane helix</keyword>
<dbReference type="eggNOG" id="ENOG502QVPN">
    <property type="taxonomic scope" value="Eukaryota"/>
</dbReference>